<evidence type="ECO:0000313" key="2">
    <source>
        <dbReference type="EMBL" id="WKN34753.1"/>
    </source>
</evidence>
<reference evidence="2" key="2">
    <citation type="journal article" date="2024" name="Antonie Van Leeuwenhoek">
        <title>Roseihalotalea indica gen. nov., sp. nov., a halophilic Bacteroidetes from mesopelagic Southwest Indian Ocean with higher carbohydrate metabolic potential.</title>
        <authorList>
            <person name="Chen B."/>
            <person name="Zhang M."/>
            <person name="Lin D."/>
            <person name="Ye J."/>
            <person name="Tang K."/>
        </authorList>
    </citation>
    <scope>NUCLEOTIDE SEQUENCE</scope>
    <source>
        <strain evidence="2">TK19036</strain>
    </source>
</reference>
<proteinExistence type="predicted"/>
<dbReference type="EMBL" id="CP120682">
    <property type="protein sequence ID" value="WKN34753.1"/>
    <property type="molecule type" value="Genomic_DNA"/>
</dbReference>
<accession>A0AA49GIS0</accession>
<dbReference type="Pfam" id="PF05721">
    <property type="entry name" value="PhyH"/>
    <property type="match status" value="1"/>
</dbReference>
<dbReference type="GO" id="GO:0005506">
    <property type="term" value="F:iron ion binding"/>
    <property type="evidence" value="ECO:0007669"/>
    <property type="project" value="UniProtKB-ARBA"/>
</dbReference>
<keyword evidence="2" id="KW-0223">Dioxygenase</keyword>
<gene>
    <name evidence="2" type="ORF">K4G66_20470</name>
</gene>
<dbReference type="GO" id="GO:0016706">
    <property type="term" value="F:2-oxoglutarate-dependent dioxygenase activity"/>
    <property type="evidence" value="ECO:0007669"/>
    <property type="project" value="UniProtKB-ARBA"/>
</dbReference>
<name>A0AA49GIS0_9BACT</name>
<dbReference type="AlphaFoldDB" id="A0AA49GIS0"/>
<comment type="cofactor">
    <cofactor evidence="1">
        <name>Fe(2+)</name>
        <dbReference type="ChEBI" id="CHEBI:29033"/>
    </cofactor>
</comment>
<reference evidence="2" key="1">
    <citation type="journal article" date="2023" name="Comput. Struct. Biotechnol. J.">
        <title>Discovery of a novel marine Bacteroidetes with a rich repertoire of carbohydrate-active enzymes.</title>
        <authorList>
            <person name="Chen B."/>
            <person name="Liu G."/>
            <person name="Chen Q."/>
            <person name="Wang H."/>
            <person name="Liu L."/>
            <person name="Tang K."/>
        </authorList>
    </citation>
    <scope>NUCLEOTIDE SEQUENCE</scope>
    <source>
        <strain evidence="2">TK19036</strain>
    </source>
</reference>
<dbReference type="SUPFAM" id="SSF51197">
    <property type="entry name" value="Clavaminate synthase-like"/>
    <property type="match status" value="1"/>
</dbReference>
<dbReference type="PANTHER" id="PTHR20883:SF48">
    <property type="entry name" value="ECTOINE DIOXYGENASE"/>
    <property type="match status" value="1"/>
</dbReference>
<dbReference type="Gene3D" id="2.60.120.620">
    <property type="entry name" value="q2cbj1_9rhob like domain"/>
    <property type="match status" value="1"/>
</dbReference>
<dbReference type="PANTHER" id="PTHR20883">
    <property type="entry name" value="PHYTANOYL-COA DIOXYGENASE DOMAIN CONTAINING 1"/>
    <property type="match status" value="1"/>
</dbReference>
<protein>
    <submittedName>
        <fullName evidence="2">Phytanoyl-CoA dioxygenase family protein</fullName>
    </submittedName>
</protein>
<organism evidence="2">
    <name type="scientific">Roseihalotalea indica</name>
    <dbReference type="NCBI Taxonomy" id="2867963"/>
    <lineage>
        <taxon>Bacteria</taxon>
        <taxon>Pseudomonadati</taxon>
        <taxon>Bacteroidota</taxon>
        <taxon>Cytophagia</taxon>
        <taxon>Cytophagales</taxon>
        <taxon>Catalimonadaceae</taxon>
        <taxon>Roseihalotalea</taxon>
    </lineage>
</organism>
<evidence type="ECO:0000256" key="1">
    <source>
        <dbReference type="ARBA" id="ARBA00001954"/>
    </source>
</evidence>
<dbReference type="InterPro" id="IPR008775">
    <property type="entry name" value="Phytyl_CoA_dOase-like"/>
</dbReference>
<sequence length="259" mass="29337">MNTSLQEFGVQEDSLTDDEKAFLEEHGYVSLGQVLTQQQLQQIRERLQALLNEEGERAGSELLDSPYIRHPKEEGADRLADLVNKDPLFDIFYTHPRVLAGVAQVVGPNLKLSSLNYRAALPGKGKQKLHADWHEAVSPGDYKVCNTIWLLDDFSASNGATRLVPGTHRSGILPQEELDDPWATHPDEILVEEPAGTVVIFNSHTWHGGTDNHTDNPRRSVHSYFCRRDQPQQVDQQRYLRPETRARISEKMKWILGVV</sequence>
<keyword evidence="2" id="KW-0560">Oxidoreductase</keyword>